<accession>A0A7W4IGT6</accession>
<proteinExistence type="predicted"/>
<organism evidence="1 2">
    <name type="scientific">Gluconacetobacter sacchari</name>
    <dbReference type="NCBI Taxonomy" id="92759"/>
    <lineage>
        <taxon>Bacteria</taxon>
        <taxon>Pseudomonadati</taxon>
        <taxon>Pseudomonadota</taxon>
        <taxon>Alphaproteobacteria</taxon>
        <taxon>Acetobacterales</taxon>
        <taxon>Acetobacteraceae</taxon>
        <taxon>Gluconacetobacter</taxon>
    </lineage>
</organism>
<sequence>MHPPVVHFMSGLPRSGSTLLAAILQQNPAVRHAGIITPVANMMIKLTSVMVEGEFATEFEAETRQRLLRGILTGYYDDGSRSGSTTGDIVIDNNRLWCTRLALLDHLFPASRVICCVRDPVWIIDSFERIMQKDPLLGSRIVPIEQRGTLHDRVNALTSQGGPFGFCWHAFNEAFYSALAHKLIVVEYDRLVTAPRDTLQRLSDLLSLPRWDYDFNDIRFEQPVRFDQALGTPGLHAVRPRVSMAPRRPVLPPDIVSRLAGGSFWRNPDMNPGNATILA</sequence>
<dbReference type="InterPro" id="IPR027417">
    <property type="entry name" value="P-loop_NTPase"/>
</dbReference>
<evidence type="ECO:0000313" key="1">
    <source>
        <dbReference type="EMBL" id="MBB2162609.1"/>
    </source>
</evidence>
<comment type="caution">
    <text evidence="1">The sequence shown here is derived from an EMBL/GenBank/DDBJ whole genome shotgun (WGS) entry which is preliminary data.</text>
</comment>
<dbReference type="Pfam" id="PF13469">
    <property type="entry name" value="Sulfotransfer_3"/>
    <property type="match status" value="1"/>
</dbReference>
<name>A0A7W4IGT6_9PROT</name>
<dbReference type="GO" id="GO:0016740">
    <property type="term" value="F:transferase activity"/>
    <property type="evidence" value="ECO:0007669"/>
    <property type="project" value="UniProtKB-KW"/>
</dbReference>
<dbReference type="AlphaFoldDB" id="A0A7W4IGT6"/>
<dbReference type="SUPFAM" id="SSF52540">
    <property type="entry name" value="P-loop containing nucleoside triphosphate hydrolases"/>
    <property type="match status" value="1"/>
</dbReference>
<keyword evidence="1" id="KW-0808">Transferase</keyword>
<evidence type="ECO:0000313" key="2">
    <source>
        <dbReference type="Proteomes" id="UP000589085"/>
    </source>
</evidence>
<dbReference type="EMBL" id="JABEQJ010000043">
    <property type="protein sequence ID" value="MBB2162609.1"/>
    <property type="molecule type" value="Genomic_DNA"/>
</dbReference>
<protein>
    <submittedName>
        <fullName evidence="1">Sulfotransferase</fullName>
    </submittedName>
</protein>
<dbReference type="Proteomes" id="UP000589085">
    <property type="component" value="Unassembled WGS sequence"/>
</dbReference>
<dbReference type="RefSeq" id="WP_182999426.1">
    <property type="nucleotide sequence ID" value="NZ_JABEQJ010000043.1"/>
</dbReference>
<gene>
    <name evidence="1" type="ORF">HLH48_21050</name>
</gene>
<dbReference type="Gene3D" id="3.40.50.300">
    <property type="entry name" value="P-loop containing nucleotide triphosphate hydrolases"/>
    <property type="match status" value="1"/>
</dbReference>
<reference evidence="1 2" key="1">
    <citation type="submission" date="2020-04" db="EMBL/GenBank/DDBJ databases">
        <title>Description of novel Gluconacetobacter.</title>
        <authorList>
            <person name="Sombolestani A."/>
        </authorList>
    </citation>
    <scope>NUCLEOTIDE SEQUENCE [LARGE SCALE GENOMIC DNA]</scope>
    <source>
        <strain evidence="1 2">LMG 19747</strain>
    </source>
</reference>